<gene>
    <name evidence="9" type="ORF">ARMSODRAFT_838410</name>
</gene>
<dbReference type="CDD" id="cd09280">
    <property type="entry name" value="RNase_HI_eukaryote_like"/>
    <property type="match status" value="1"/>
</dbReference>
<dbReference type="Gene3D" id="3.30.420.10">
    <property type="entry name" value="Ribonuclease H-like superfamily/Ribonuclease H"/>
    <property type="match status" value="1"/>
</dbReference>
<accession>A0A2H3BNL2</accession>
<comment type="similarity">
    <text evidence="2">Belongs to the RNase H family.</text>
</comment>
<organism evidence="9 10">
    <name type="scientific">Armillaria solidipes</name>
    <dbReference type="NCBI Taxonomy" id="1076256"/>
    <lineage>
        <taxon>Eukaryota</taxon>
        <taxon>Fungi</taxon>
        <taxon>Dikarya</taxon>
        <taxon>Basidiomycota</taxon>
        <taxon>Agaricomycotina</taxon>
        <taxon>Agaricomycetes</taxon>
        <taxon>Agaricomycetidae</taxon>
        <taxon>Agaricales</taxon>
        <taxon>Marasmiineae</taxon>
        <taxon>Physalacriaceae</taxon>
        <taxon>Armillaria</taxon>
    </lineage>
</organism>
<dbReference type="GO" id="GO:0046872">
    <property type="term" value="F:metal ion binding"/>
    <property type="evidence" value="ECO:0007669"/>
    <property type="project" value="UniProtKB-KW"/>
</dbReference>
<keyword evidence="6" id="KW-0255">Endonuclease</keyword>
<dbReference type="PANTHER" id="PTHR10642:SF26">
    <property type="entry name" value="RIBONUCLEASE H1"/>
    <property type="match status" value="1"/>
</dbReference>
<evidence type="ECO:0000313" key="9">
    <source>
        <dbReference type="EMBL" id="PBK64646.1"/>
    </source>
</evidence>
<dbReference type="PROSITE" id="PS50879">
    <property type="entry name" value="RNASE_H_1"/>
    <property type="match status" value="1"/>
</dbReference>
<name>A0A2H3BNL2_9AGAR</name>
<keyword evidence="5" id="KW-0479">Metal-binding</keyword>
<keyword evidence="4" id="KW-0540">Nuclease</keyword>
<evidence type="ECO:0000313" key="10">
    <source>
        <dbReference type="Proteomes" id="UP000218334"/>
    </source>
</evidence>
<dbReference type="STRING" id="1076256.A0A2H3BNL2"/>
<sequence>SELDRLLIQVIEYQPSPEVCLRTLYGSVLSSYTNPVRVYTDGACLHNGTPHARAGAGIFFGLDSPLNASFRVTGKQTNNRGELLAVLMALSVARPDRDLDIFTDSLYTIRSLTEWAPSHADQGWLCDNGDIMADIAAWIRFRTAPLVFHHVKGHSGNASNDAADDLAKRGA</sequence>
<dbReference type="SUPFAM" id="SSF53098">
    <property type="entry name" value="Ribonuclease H-like"/>
    <property type="match status" value="1"/>
</dbReference>
<dbReference type="EC" id="3.1.26.4" evidence="3"/>
<keyword evidence="10" id="KW-1185">Reference proteome</keyword>
<dbReference type="Proteomes" id="UP000218334">
    <property type="component" value="Unassembled WGS sequence"/>
</dbReference>
<evidence type="ECO:0000256" key="3">
    <source>
        <dbReference type="ARBA" id="ARBA00012180"/>
    </source>
</evidence>
<evidence type="ECO:0000256" key="5">
    <source>
        <dbReference type="ARBA" id="ARBA00022723"/>
    </source>
</evidence>
<feature type="non-terminal residue" evidence="9">
    <location>
        <position position="1"/>
    </location>
</feature>
<dbReference type="AlphaFoldDB" id="A0A2H3BNL2"/>
<evidence type="ECO:0000256" key="6">
    <source>
        <dbReference type="ARBA" id="ARBA00022759"/>
    </source>
</evidence>
<dbReference type="InterPro" id="IPR050092">
    <property type="entry name" value="RNase_H"/>
</dbReference>
<dbReference type="InterPro" id="IPR012337">
    <property type="entry name" value="RNaseH-like_sf"/>
</dbReference>
<dbReference type="GO" id="GO:0043137">
    <property type="term" value="P:DNA replication, removal of RNA primer"/>
    <property type="evidence" value="ECO:0007669"/>
    <property type="project" value="TreeGrafter"/>
</dbReference>
<reference evidence="10" key="1">
    <citation type="journal article" date="2017" name="Nat. Ecol. Evol.">
        <title>Genome expansion and lineage-specific genetic innovations in the forest pathogenic fungi Armillaria.</title>
        <authorList>
            <person name="Sipos G."/>
            <person name="Prasanna A.N."/>
            <person name="Walter M.C."/>
            <person name="O'Connor E."/>
            <person name="Balint B."/>
            <person name="Krizsan K."/>
            <person name="Kiss B."/>
            <person name="Hess J."/>
            <person name="Varga T."/>
            <person name="Slot J."/>
            <person name="Riley R."/>
            <person name="Boka B."/>
            <person name="Rigling D."/>
            <person name="Barry K."/>
            <person name="Lee J."/>
            <person name="Mihaltcheva S."/>
            <person name="LaButti K."/>
            <person name="Lipzen A."/>
            <person name="Waldron R."/>
            <person name="Moloney N.M."/>
            <person name="Sperisen C."/>
            <person name="Kredics L."/>
            <person name="Vagvoelgyi C."/>
            <person name="Patrignani A."/>
            <person name="Fitzpatrick D."/>
            <person name="Nagy I."/>
            <person name="Doyle S."/>
            <person name="Anderson J.B."/>
            <person name="Grigoriev I.V."/>
            <person name="Gueldener U."/>
            <person name="Muensterkoetter M."/>
            <person name="Nagy L.G."/>
        </authorList>
    </citation>
    <scope>NUCLEOTIDE SEQUENCE [LARGE SCALE GENOMIC DNA]</scope>
    <source>
        <strain evidence="10">28-4</strain>
    </source>
</reference>
<dbReference type="GO" id="GO:0004523">
    <property type="term" value="F:RNA-DNA hybrid ribonuclease activity"/>
    <property type="evidence" value="ECO:0007669"/>
    <property type="project" value="UniProtKB-EC"/>
</dbReference>
<dbReference type="EMBL" id="KZ293450">
    <property type="protein sequence ID" value="PBK64646.1"/>
    <property type="molecule type" value="Genomic_DNA"/>
</dbReference>
<keyword evidence="7" id="KW-0378">Hydrolase</keyword>
<dbReference type="InterPro" id="IPR002156">
    <property type="entry name" value="RNaseH_domain"/>
</dbReference>
<evidence type="ECO:0000256" key="1">
    <source>
        <dbReference type="ARBA" id="ARBA00000077"/>
    </source>
</evidence>
<dbReference type="GO" id="GO:0003676">
    <property type="term" value="F:nucleic acid binding"/>
    <property type="evidence" value="ECO:0007669"/>
    <property type="project" value="InterPro"/>
</dbReference>
<dbReference type="InterPro" id="IPR036397">
    <property type="entry name" value="RNaseH_sf"/>
</dbReference>
<evidence type="ECO:0000256" key="4">
    <source>
        <dbReference type="ARBA" id="ARBA00022722"/>
    </source>
</evidence>
<feature type="domain" description="RNase H type-1" evidence="8">
    <location>
        <begin position="32"/>
        <end position="171"/>
    </location>
</feature>
<proteinExistence type="inferred from homology"/>
<evidence type="ECO:0000259" key="8">
    <source>
        <dbReference type="PROSITE" id="PS50879"/>
    </source>
</evidence>
<dbReference type="Pfam" id="PF00075">
    <property type="entry name" value="RNase_H"/>
    <property type="match status" value="1"/>
</dbReference>
<protein>
    <recommendedName>
        <fullName evidence="3">ribonuclease H</fullName>
        <ecNumber evidence="3">3.1.26.4</ecNumber>
    </recommendedName>
</protein>
<evidence type="ECO:0000256" key="2">
    <source>
        <dbReference type="ARBA" id="ARBA00005300"/>
    </source>
</evidence>
<evidence type="ECO:0000256" key="7">
    <source>
        <dbReference type="ARBA" id="ARBA00022801"/>
    </source>
</evidence>
<comment type="catalytic activity">
    <reaction evidence="1">
        <text>Endonucleolytic cleavage to 5'-phosphomonoester.</text>
        <dbReference type="EC" id="3.1.26.4"/>
    </reaction>
</comment>
<feature type="non-terminal residue" evidence="9">
    <location>
        <position position="171"/>
    </location>
</feature>
<dbReference type="PANTHER" id="PTHR10642">
    <property type="entry name" value="RIBONUCLEASE H1"/>
    <property type="match status" value="1"/>
</dbReference>